<dbReference type="Proteomes" id="UP000799428">
    <property type="component" value="Unassembled WGS sequence"/>
</dbReference>
<dbReference type="OrthoDB" id="20774at2759"/>
<sequence>MEHQIQGMVYENGDWVSRQADVYRIIAGAREADTDMHEPEIKPQNKIPKLGILSRSIFQSPFVKTVLSANIRHKSLNDVVFVSEDAVHLKEIQAYGHLRHAATKSDFTGRILAARVFGEPRKVQVHSEYGKPWDKAAVHAQRRSFSGEEPDSLPPEIIVLTLTSRTLMFLWARQSQSGSVAFYQKIYRVPAATSHHDRLGAFLAVDPKCRAIAVAALEGRFMLYKTRPLDKWRECLREGRDVSPIEDERLIHLQGRVVHMDFLSRAKTGDESHVVLLFVLVHKGKTKITCYDWDCTFDLSTVTVRAERVAIDCEDHNPSLLIPLNQSSDFLLVCNQHIALYRNILSGIPQRYRTKVRPDHLISRQPGNGTQAPLWVQWDRALRNPTFPKEAFYIAREDGMVAYAEFNDATNSVEVSEAGIWPYPLDKAFATLDMDTSTMALSYPDILIAPGTSSDGLLCKVGSYPTHYKYASSFPAAQDLAPIETIPNWAPITDFAVTRLRRAQNLHERERDAMFVANGRAPHGTISELRRGLNAIIDVASGGFKGYTGLWAIDHGSTRYEINGRNTREHYVVLLVTLPLSTSVIRVWRTQTESGSIEDGSWDEVEWESAMVSTDDELERISRDNETISACILDENLTIQVTQQDARLLRRSNFSEVASISFGATNLLKAATKAQMSYAATVVRENSRIILQVMQIRDGAFCAAIPFDLNADPTCLELLDIDSVPHVFVGKSDASFALFRIMESGVLFPVYDDVLNEGPTTGLRMLCESAVVLTCGDVPVIVCGMRNGFLMSLFLRVTDGRYDLLSTKYMKMGSTVAQVTRSATDSAAAFVTCGSDICRVRSPANQSYTIDVDSIWFTERNNPGYKQSPIMAIDQLPFSRGIGADKDLGGFIIAISGDNMLFAQLEFDIRCSNYDVPSSTLIQQKPIPRKLITNATPAKLMYMEKLNKMVVATTEAREEKAPPSGYRVVHSAIQILRLGDEVAEDEEEEEEDMQPVITNNLVTSEFVLKHYERVYSMIEWTFVSDKDKTFHFVIVGTGITTSSGKETGRRLFLNVNETGIKLKKESAFEQPLRCMALYDESTLLSIHGSTLAYEEYDHRATKWVKRGQHLLTSPGTHITVSRPFIYISTAADSHICYEVTALGDEHQNRIHLKQVFSDSRQRDSAYHLVVPLPVSSASLSRPIRTQNSVDSLPSLTSISSITGLPATIVLLTDKACNVTGLFHPVQPTNKFATDTVFEACLPRSITRLQRGSIRPPWRRPCYSYTSTFPLPIPGIVTDDILGSSTDGSVYAFSILSHPALLLLKLLQNLVEAKRAKCPDMQVQATKMRSGDIFNLLMNGRDGRQDDSEIGARDVDPREKYGGVANAKGAWVDGDVVWRWLVEEKGDVRELVREGTEEGVGALFEEFVWDLKTQGDGNGSGNGAMVVDGEEENAVEWTEKWIESVLMPVL</sequence>
<keyword evidence="3" id="KW-1185">Reference proteome</keyword>
<gene>
    <name evidence="2" type="ORF">K504DRAFT_134278</name>
</gene>
<dbReference type="Pfam" id="PF10433">
    <property type="entry name" value="Beta-prop_RSE1_1st"/>
    <property type="match status" value="1"/>
</dbReference>
<proteinExistence type="predicted"/>
<dbReference type="InterPro" id="IPR050358">
    <property type="entry name" value="RSE1/DDB1/CFT1"/>
</dbReference>
<reference evidence="2" key="1">
    <citation type="journal article" date="2020" name="Stud. Mycol.">
        <title>101 Dothideomycetes genomes: a test case for predicting lifestyles and emergence of pathogens.</title>
        <authorList>
            <person name="Haridas S."/>
            <person name="Albert R."/>
            <person name="Binder M."/>
            <person name="Bloem J."/>
            <person name="Labutti K."/>
            <person name="Salamov A."/>
            <person name="Andreopoulos B."/>
            <person name="Baker S."/>
            <person name="Barry K."/>
            <person name="Bills G."/>
            <person name="Bluhm B."/>
            <person name="Cannon C."/>
            <person name="Castanera R."/>
            <person name="Culley D."/>
            <person name="Daum C."/>
            <person name="Ezra D."/>
            <person name="Gonzalez J."/>
            <person name="Henrissat B."/>
            <person name="Kuo A."/>
            <person name="Liang C."/>
            <person name="Lipzen A."/>
            <person name="Lutzoni F."/>
            <person name="Magnuson J."/>
            <person name="Mondo S."/>
            <person name="Nolan M."/>
            <person name="Ohm R."/>
            <person name="Pangilinan J."/>
            <person name="Park H.-J."/>
            <person name="Ramirez L."/>
            <person name="Alfaro M."/>
            <person name="Sun H."/>
            <person name="Tritt A."/>
            <person name="Yoshinaga Y."/>
            <person name="Zwiers L.-H."/>
            <person name="Turgeon B."/>
            <person name="Goodwin S."/>
            <person name="Spatafora J."/>
            <person name="Crous P."/>
            <person name="Grigoriev I."/>
        </authorList>
    </citation>
    <scope>NUCLEOTIDE SEQUENCE</scope>
    <source>
        <strain evidence="2">CBS 279.74</strain>
    </source>
</reference>
<feature type="domain" description="RSE1/DDB1/CPSF1 first beta-propeller" evidence="1">
    <location>
        <begin position="63"/>
        <end position="485"/>
    </location>
</feature>
<dbReference type="InterPro" id="IPR015943">
    <property type="entry name" value="WD40/YVTN_repeat-like_dom_sf"/>
</dbReference>
<evidence type="ECO:0000313" key="2">
    <source>
        <dbReference type="EMBL" id="KAF2713263.1"/>
    </source>
</evidence>
<dbReference type="Gene3D" id="2.130.10.10">
    <property type="entry name" value="YVTN repeat-like/Quinoprotein amine dehydrogenase"/>
    <property type="match status" value="3"/>
</dbReference>
<accession>A0A6G1KKW3</accession>
<dbReference type="InterPro" id="IPR018846">
    <property type="entry name" value="Beta-prop_RSE1/DDB1/CPSF1_1st"/>
</dbReference>
<protein>
    <recommendedName>
        <fullName evidence="1">RSE1/DDB1/CPSF1 first beta-propeller domain-containing protein</fullName>
    </recommendedName>
</protein>
<evidence type="ECO:0000313" key="3">
    <source>
        <dbReference type="Proteomes" id="UP000799428"/>
    </source>
</evidence>
<name>A0A6G1KKW3_9PLEO</name>
<dbReference type="EMBL" id="MU005765">
    <property type="protein sequence ID" value="KAF2713263.1"/>
    <property type="molecule type" value="Genomic_DNA"/>
</dbReference>
<evidence type="ECO:0000259" key="1">
    <source>
        <dbReference type="Pfam" id="PF10433"/>
    </source>
</evidence>
<organism evidence="2 3">
    <name type="scientific">Pleomassaria siparia CBS 279.74</name>
    <dbReference type="NCBI Taxonomy" id="1314801"/>
    <lineage>
        <taxon>Eukaryota</taxon>
        <taxon>Fungi</taxon>
        <taxon>Dikarya</taxon>
        <taxon>Ascomycota</taxon>
        <taxon>Pezizomycotina</taxon>
        <taxon>Dothideomycetes</taxon>
        <taxon>Pleosporomycetidae</taxon>
        <taxon>Pleosporales</taxon>
        <taxon>Pleomassariaceae</taxon>
        <taxon>Pleomassaria</taxon>
    </lineage>
</organism>
<dbReference type="PANTHER" id="PTHR10644">
    <property type="entry name" value="DNA REPAIR/RNA PROCESSING CPSF FAMILY"/>
    <property type="match status" value="1"/>
</dbReference>